<evidence type="ECO:0000313" key="1">
    <source>
        <dbReference type="EMBL" id="MFD1785515.1"/>
    </source>
</evidence>
<proteinExistence type="predicted"/>
<dbReference type="Pfam" id="PF08002">
    <property type="entry name" value="DUF1697"/>
    <property type="match status" value="1"/>
</dbReference>
<dbReference type="EMBL" id="JBHUEY010000006">
    <property type="protein sequence ID" value="MFD1785515.1"/>
    <property type="molecule type" value="Genomic_DNA"/>
</dbReference>
<dbReference type="RefSeq" id="WP_377281575.1">
    <property type="nucleotide sequence ID" value="NZ_JBHRSI010000004.1"/>
</dbReference>
<dbReference type="SUPFAM" id="SSF160379">
    <property type="entry name" value="SP0830-like"/>
    <property type="match status" value="1"/>
</dbReference>
<accession>A0ABW4N8B1</accession>
<comment type="caution">
    <text evidence="1">The sequence shown here is derived from an EMBL/GenBank/DDBJ whole genome shotgun (WGS) entry which is preliminary data.</text>
</comment>
<evidence type="ECO:0000313" key="2">
    <source>
        <dbReference type="Proteomes" id="UP001597237"/>
    </source>
</evidence>
<name>A0ABW4N8B1_9CAUL</name>
<gene>
    <name evidence="1" type="ORF">ACFSC0_19105</name>
</gene>
<dbReference type="Proteomes" id="UP001597237">
    <property type="component" value="Unassembled WGS sequence"/>
</dbReference>
<sequence length="185" mass="19625">MAQTVQIALLRGVMPMGRNRVPMADLRALLAELGFTDVRTLVATGNAVFRSPGPAGAELEALLEKAIAEKIGPTLDVMVRDAAAFGRIVQSNPFPDDSAAMPSRVQATIFKTAPTPDQARAFEALVHPPEKAKVLGDVAWLVHPNGISASPLRPADWKAAFGKLSGTARNWNTLSKVHEAAQALA</sequence>
<dbReference type="PIRSF" id="PIRSF008502">
    <property type="entry name" value="UCP008502"/>
    <property type="match status" value="1"/>
</dbReference>
<organism evidence="1 2">
    <name type="scientific">Phenylobacterium terrae</name>
    <dbReference type="NCBI Taxonomy" id="2665495"/>
    <lineage>
        <taxon>Bacteria</taxon>
        <taxon>Pseudomonadati</taxon>
        <taxon>Pseudomonadota</taxon>
        <taxon>Alphaproteobacteria</taxon>
        <taxon>Caulobacterales</taxon>
        <taxon>Caulobacteraceae</taxon>
        <taxon>Phenylobacterium</taxon>
    </lineage>
</organism>
<protein>
    <submittedName>
        <fullName evidence="1">DUF1697 domain-containing protein</fullName>
    </submittedName>
</protein>
<reference evidence="2" key="1">
    <citation type="journal article" date="2019" name="Int. J. Syst. Evol. Microbiol.">
        <title>The Global Catalogue of Microorganisms (GCM) 10K type strain sequencing project: providing services to taxonomists for standard genome sequencing and annotation.</title>
        <authorList>
            <consortium name="The Broad Institute Genomics Platform"/>
            <consortium name="The Broad Institute Genome Sequencing Center for Infectious Disease"/>
            <person name="Wu L."/>
            <person name="Ma J."/>
        </authorList>
    </citation>
    <scope>NUCLEOTIDE SEQUENCE [LARGE SCALE GENOMIC DNA]</scope>
    <source>
        <strain evidence="2">DFY28</strain>
    </source>
</reference>
<dbReference type="InterPro" id="IPR012545">
    <property type="entry name" value="DUF1697"/>
</dbReference>
<dbReference type="Gene3D" id="3.30.70.1280">
    <property type="entry name" value="SP0830-like domains"/>
    <property type="match status" value="1"/>
</dbReference>
<dbReference type="PANTHER" id="PTHR36439:SF1">
    <property type="entry name" value="DUF1697 DOMAIN-CONTAINING PROTEIN"/>
    <property type="match status" value="1"/>
</dbReference>
<keyword evidence="2" id="KW-1185">Reference proteome</keyword>
<dbReference type="PANTHER" id="PTHR36439">
    <property type="entry name" value="BLL4334 PROTEIN"/>
    <property type="match status" value="1"/>
</dbReference>